<dbReference type="Proteomes" id="UP000483078">
    <property type="component" value="Unassembled WGS sequence"/>
</dbReference>
<accession>A0A7C9L7I7</accession>
<name>A0A7C9L7I7_9RHOB</name>
<organism evidence="13 14">
    <name type="scientific">Sediminimonas qiaohouensis</name>
    <dbReference type="NCBI Taxonomy" id="552061"/>
    <lineage>
        <taxon>Bacteria</taxon>
        <taxon>Pseudomonadati</taxon>
        <taxon>Pseudomonadota</taxon>
        <taxon>Alphaproteobacteria</taxon>
        <taxon>Rhodobacterales</taxon>
        <taxon>Roseobacteraceae</taxon>
        <taxon>Sediminimonas</taxon>
    </lineage>
</organism>
<comment type="caution">
    <text evidence="13">The sequence shown here is derived from an EMBL/GenBank/DDBJ whole genome shotgun (WGS) entry which is preliminary data.</text>
</comment>
<evidence type="ECO:0000256" key="11">
    <source>
        <dbReference type="PROSITE-ProRule" id="PRU00433"/>
    </source>
</evidence>
<keyword evidence="7" id="KW-0249">Electron transport</keyword>
<evidence type="ECO:0000256" key="7">
    <source>
        <dbReference type="ARBA" id="ARBA00022982"/>
    </source>
</evidence>
<dbReference type="PROSITE" id="PS51007">
    <property type="entry name" value="CYTC"/>
    <property type="match status" value="1"/>
</dbReference>
<keyword evidence="8" id="KW-1133">Transmembrane helix</keyword>
<keyword evidence="9 11" id="KW-0408">Iron</keyword>
<keyword evidence="5" id="KW-0812">Transmembrane</keyword>
<dbReference type="Gene3D" id="1.10.760.10">
    <property type="entry name" value="Cytochrome c-like domain"/>
    <property type="match status" value="1"/>
</dbReference>
<dbReference type="EMBL" id="VENJ01000004">
    <property type="protein sequence ID" value="MTJ03774.1"/>
    <property type="molecule type" value="Genomic_DNA"/>
</dbReference>
<keyword evidence="2" id="KW-0813">Transport</keyword>
<reference evidence="13 14" key="1">
    <citation type="submission" date="2019-06" db="EMBL/GenBank/DDBJ databases">
        <title>Enrichment of Autotrophic Halophilic Microorganisms from Red Sea Brine Pool Using Microbial Electrosynthesis System.</title>
        <authorList>
            <person name="Alqahtani M.F."/>
            <person name="Bajracharya S."/>
            <person name="Katuri K.P."/>
            <person name="Ali M."/>
            <person name="Saikaly P.E."/>
        </authorList>
    </citation>
    <scope>NUCLEOTIDE SEQUENCE [LARGE SCALE GENOMIC DNA]</scope>
    <source>
        <strain evidence="13">MES6</strain>
    </source>
</reference>
<dbReference type="Pfam" id="PF00034">
    <property type="entry name" value="Cytochrom_C"/>
    <property type="match status" value="1"/>
</dbReference>
<evidence type="ECO:0000256" key="1">
    <source>
        <dbReference type="ARBA" id="ARBA00004162"/>
    </source>
</evidence>
<keyword evidence="3" id="KW-1003">Cell membrane</keyword>
<proteinExistence type="predicted"/>
<evidence type="ECO:0000256" key="8">
    <source>
        <dbReference type="ARBA" id="ARBA00022989"/>
    </source>
</evidence>
<dbReference type="InterPro" id="IPR036909">
    <property type="entry name" value="Cyt_c-like_dom_sf"/>
</dbReference>
<dbReference type="FunFam" id="1.10.760.10:FF:000026">
    <property type="entry name" value="Cytochrome C, membrane-bound"/>
    <property type="match status" value="1"/>
</dbReference>
<dbReference type="GO" id="GO:0005886">
    <property type="term" value="C:plasma membrane"/>
    <property type="evidence" value="ECO:0007669"/>
    <property type="project" value="UniProtKB-SubCell"/>
</dbReference>
<dbReference type="PRINTS" id="PR00604">
    <property type="entry name" value="CYTCHRMECIAB"/>
</dbReference>
<dbReference type="InterPro" id="IPR009056">
    <property type="entry name" value="Cyt_c-like_dom"/>
</dbReference>
<evidence type="ECO:0000313" key="13">
    <source>
        <dbReference type="EMBL" id="MTJ03774.1"/>
    </source>
</evidence>
<dbReference type="SUPFAM" id="SSF46626">
    <property type="entry name" value="Cytochrome c"/>
    <property type="match status" value="1"/>
</dbReference>
<evidence type="ECO:0000256" key="3">
    <source>
        <dbReference type="ARBA" id="ARBA00022475"/>
    </source>
</evidence>
<dbReference type="GO" id="GO:0009055">
    <property type="term" value="F:electron transfer activity"/>
    <property type="evidence" value="ECO:0007669"/>
    <property type="project" value="InterPro"/>
</dbReference>
<evidence type="ECO:0000259" key="12">
    <source>
        <dbReference type="PROSITE" id="PS51007"/>
    </source>
</evidence>
<protein>
    <submittedName>
        <fullName evidence="13">Cytochrome c family protein</fullName>
    </submittedName>
</protein>
<feature type="domain" description="Cytochrome c" evidence="12">
    <location>
        <begin position="73"/>
        <end position="172"/>
    </location>
</feature>
<dbReference type="GO" id="GO:0046872">
    <property type="term" value="F:metal ion binding"/>
    <property type="evidence" value="ECO:0007669"/>
    <property type="project" value="UniProtKB-KW"/>
</dbReference>
<dbReference type="PANTHER" id="PTHR11961">
    <property type="entry name" value="CYTOCHROME C"/>
    <property type="match status" value="1"/>
</dbReference>
<evidence type="ECO:0000256" key="4">
    <source>
        <dbReference type="ARBA" id="ARBA00022617"/>
    </source>
</evidence>
<dbReference type="GO" id="GO:0020037">
    <property type="term" value="F:heme binding"/>
    <property type="evidence" value="ECO:0007669"/>
    <property type="project" value="InterPro"/>
</dbReference>
<keyword evidence="10" id="KW-0472">Membrane</keyword>
<evidence type="ECO:0000256" key="10">
    <source>
        <dbReference type="ARBA" id="ARBA00023136"/>
    </source>
</evidence>
<keyword evidence="6 11" id="KW-0479">Metal-binding</keyword>
<gene>
    <name evidence="13" type="ORF">FH759_03635</name>
</gene>
<evidence type="ECO:0000256" key="2">
    <source>
        <dbReference type="ARBA" id="ARBA00022448"/>
    </source>
</evidence>
<keyword evidence="4 11" id="KW-0349">Heme</keyword>
<comment type="subcellular location">
    <subcellularLocation>
        <location evidence="1">Cell membrane</location>
        <topology evidence="1">Single-pass membrane protein</topology>
    </subcellularLocation>
</comment>
<evidence type="ECO:0000256" key="6">
    <source>
        <dbReference type="ARBA" id="ARBA00022723"/>
    </source>
</evidence>
<evidence type="ECO:0000256" key="9">
    <source>
        <dbReference type="ARBA" id="ARBA00023004"/>
    </source>
</evidence>
<dbReference type="AlphaFoldDB" id="A0A7C9L7I7"/>
<evidence type="ECO:0000256" key="5">
    <source>
        <dbReference type="ARBA" id="ARBA00022692"/>
    </source>
</evidence>
<evidence type="ECO:0000313" key="14">
    <source>
        <dbReference type="Proteomes" id="UP000483078"/>
    </source>
</evidence>
<dbReference type="InterPro" id="IPR002327">
    <property type="entry name" value="Cyt_c_1A/1B"/>
</dbReference>
<sequence>MLDTMTLTKTLGAFCGALLVFLLGNWAAETLYSMGGGHGEEHAQGYVIETAESDAPAEEEEAAPDFSEVFASADPGKGERVFNKCRACHKLEDGANSTGPHLYGVVGRDVGAAEGFGYSGALVEVADVWTPENLSEFLKNPSGYAPGTKMGFAGLGDIEDRANVIAYLESVSE</sequence>